<accession>A0A9D9BTL7</accession>
<evidence type="ECO:0000313" key="3">
    <source>
        <dbReference type="Proteomes" id="UP000668060"/>
    </source>
</evidence>
<evidence type="ECO:0000256" key="1">
    <source>
        <dbReference type="SAM" id="Phobius"/>
    </source>
</evidence>
<reference evidence="2" key="1">
    <citation type="journal article" date="2021" name="Front. Mar. Sci.">
        <title>Genomes of Diverse Isolates of Prochlorococcus High-Light-Adapted Clade II in the Western Pacific Ocean.</title>
        <authorList>
            <person name="Yan W."/>
            <person name="Feng X."/>
            <person name="Zhang W."/>
            <person name="Nawaz M.Z."/>
            <person name="Luo T."/>
            <person name="Zhang R."/>
            <person name="Jiao N."/>
        </authorList>
    </citation>
    <scope>NUCLEOTIDE SEQUENCE</scope>
    <source>
        <strain evidence="2">CUG1433</strain>
    </source>
</reference>
<dbReference type="AlphaFoldDB" id="A0A9D9BTL7"/>
<organism evidence="2 3">
    <name type="scientific">Prochlorococcus marinus CUG1433</name>
    <dbReference type="NCBI Taxonomy" id="2774506"/>
    <lineage>
        <taxon>Bacteria</taxon>
        <taxon>Bacillati</taxon>
        <taxon>Cyanobacteriota</taxon>
        <taxon>Cyanophyceae</taxon>
        <taxon>Synechococcales</taxon>
        <taxon>Prochlorococcaceae</taxon>
        <taxon>Prochlorococcus</taxon>
    </lineage>
</organism>
<evidence type="ECO:0000313" key="2">
    <source>
        <dbReference type="EMBL" id="MBO6971272.1"/>
    </source>
</evidence>
<proteinExistence type="predicted"/>
<sequence length="82" mass="9425">MPDFEALIRHQQLKQPTTNQRLKVVDSPNFEEEEEKNEEKIVPQSGLLVNFFGGFIGSVIGTLTILFLYTNEYIPTDLLKLK</sequence>
<gene>
    <name evidence="2" type="ORF">JJ842_05025</name>
</gene>
<feature type="transmembrane region" description="Helical" evidence="1">
    <location>
        <begin position="47"/>
        <end position="69"/>
    </location>
</feature>
<dbReference type="Proteomes" id="UP000668060">
    <property type="component" value="Unassembled WGS sequence"/>
</dbReference>
<keyword evidence="1" id="KW-0812">Transmembrane</keyword>
<keyword evidence="1" id="KW-0472">Membrane</keyword>
<name>A0A9D9BTL7_PROMR</name>
<dbReference type="EMBL" id="JAEPLN010000001">
    <property type="protein sequence ID" value="MBO6971272.1"/>
    <property type="molecule type" value="Genomic_DNA"/>
</dbReference>
<comment type="caution">
    <text evidence="2">The sequence shown here is derived from an EMBL/GenBank/DDBJ whole genome shotgun (WGS) entry which is preliminary data.</text>
</comment>
<keyword evidence="1" id="KW-1133">Transmembrane helix</keyword>
<protein>
    <submittedName>
        <fullName evidence="2">Uncharacterized protein</fullName>
    </submittedName>
</protein>